<comment type="caution">
    <text evidence="12">The sequence shown here is derived from an EMBL/GenBank/DDBJ whole genome shotgun (WGS) entry which is preliminary data.</text>
</comment>
<keyword evidence="5" id="KW-0547">Nucleotide-binding</keyword>
<evidence type="ECO:0000256" key="9">
    <source>
        <dbReference type="ARBA" id="ARBA00048679"/>
    </source>
</evidence>
<dbReference type="InterPro" id="IPR016024">
    <property type="entry name" value="ARM-type_fold"/>
</dbReference>
<comment type="catalytic activity">
    <reaction evidence="9">
        <text>L-seryl-[protein] + ATP = O-phospho-L-seryl-[protein] + ADP + H(+)</text>
        <dbReference type="Rhea" id="RHEA:17989"/>
        <dbReference type="Rhea" id="RHEA-COMP:9863"/>
        <dbReference type="Rhea" id="RHEA-COMP:11604"/>
        <dbReference type="ChEBI" id="CHEBI:15378"/>
        <dbReference type="ChEBI" id="CHEBI:29999"/>
        <dbReference type="ChEBI" id="CHEBI:30616"/>
        <dbReference type="ChEBI" id="CHEBI:83421"/>
        <dbReference type="ChEBI" id="CHEBI:456216"/>
        <dbReference type="EC" id="2.7.11.1"/>
    </reaction>
</comment>
<dbReference type="Gene3D" id="1.10.510.10">
    <property type="entry name" value="Transferase(Phosphotransferase) domain 1"/>
    <property type="match status" value="1"/>
</dbReference>
<keyword evidence="6 12" id="KW-0418">Kinase</keyword>
<dbReference type="SUPFAM" id="SSF56112">
    <property type="entry name" value="Protein kinase-like (PK-like)"/>
    <property type="match status" value="1"/>
</dbReference>
<dbReference type="PROSITE" id="PS50302">
    <property type="entry name" value="PUM"/>
    <property type="match status" value="1"/>
</dbReference>
<protein>
    <recommendedName>
        <fullName evidence="1">non-specific serine/threonine protein kinase</fullName>
        <ecNumber evidence="1">2.7.11.1</ecNumber>
    </recommendedName>
</protein>
<dbReference type="Pfam" id="PF00069">
    <property type="entry name" value="Pkinase"/>
    <property type="match status" value="1"/>
</dbReference>
<dbReference type="FunFam" id="3.30.200.20:FF:000003">
    <property type="entry name" value="Non-specific serine/threonine protein kinase"/>
    <property type="match status" value="1"/>
</dbReference>
<accession>A0A6A4VLH1</accession>
<dbReference type="PANTHER" id="PTHR13102:SF0">
    <property type="entry name" value="NUCLEOLAR PROTEIN 9"/>
    <property type="match status" value="1"/>
</dbReference>
<proteinExistence type="predicted"/>
<comment type="catalytic activity">
    <reaction evidence="8">
        <text>L-threonyl-[protein] + ATP = O-phospho-L-threonyl-[protein] + ADP + H(+)</text>
        <dbReference type="Rhea" id="RHEA:46608"/>
        <dbReference type="Rhea" id="RHEA-COMP:11060"/>
        <dbReference type="Rhea" id="RHEA-COMP:11605"/>
        <dbReference type="ChEBI" id="CHEBI:15378"/>
        <dbReference type="ChEBI" id="CHEBI:30013"/>
        <dbReference type="ChEBI" id="CHEBI:30616"/>
        <dbReference type="ChEBI" id="CHEBI:61977"/>
        <dbReference type="ChEBI" id="CHEBI:456216"/>
        <dbReference type="EC" id="2.7.11.1"/>
    </reaction>
</comment>
<dbReference type="GO" id="GO:0005730">
    <property type="term" value="C:nucleolus"/>
    <property type="evidence" value="ECO:0007669"/>
    <property type="project" value="TreeGrafter"/>
</dbReference>
<dbReference type="SMART" id="SM00220">
    <property type="entry name" value="S_TKc"/>
    <property type="match status" value="1"/>
</dbReference>
<dbReference type="GO" id="GO:0003723">
    <property type="term" value="F:RNA binding"/>
    <property type="evidence" value="ECO:0007669"/>
    <property type="project" value="InterPro"/>
</dbReference>
<dbReference type="OrthoDB" id="504170at2759"/>
<evidence type="ECO:0000256" key="6">
    <source>
        <dbReference type="ARBA" id="ARBA00022777"/>
    </source>
</evidence>
<dbReference type="Pfam" id="PF22493">
    <property type="entry name" value="PUF_NOP9"/>
    <property type="match status" value="1"/>
</dbReference>
<keyword evidence="4" id="KW-0677">Repeat</keyword>
<evidence type="ECO:0000313" key="13">
    <source>
        <dbReference type="Proteomes" id="UP000440578"/>
    </source>
</evidence>
<evidence type="ECO:0000313" key="12">
    <source>
        <dbReference type="EMBL" id="KAF0295386.1"/>
    </source>
</evidence>
<evidence type="ECO:0000256" key="5">
    <source>
        <dbReference type="ARBA" id="ARBA00022741"/>
    </source>
</evidence>
<dbReference type="EC" id="2.7.11.1" evidence="1"/>
<dbReference type="SMART" id="SM00025">
    <property type="entry name" value="Pumilio"/>
    <property type="match status" value="5"/>
</dbReference>
<dbReference type="GO" id="GO:0000447">
    <property type="term" value="P:endonucleolytic cleavage in ITS1 to separate SSU-rRNA from 5.8S rRNA and LSU-rRNA from tricistronic rRNA transcript (SSU-rRNA, 5.8S rRNA, LSU-rRNA)"/>
    <property type="evidence" value="ECO:0007669"/>
    <property type="project" value="TreeGrafter"/>
</dbReference>
<dbReference type="GO" id="GO:0000056">
    <property type="term" value="P:ribosomal small subunit export from nucleus"/>
    <property type="evidence" value="ECO:0007669"/>
    <property type="project" value="TreeGrafter"/>
</dbReference>
<feature type="repeat" description="Pumilio" evidence="10">
    <location>
        <begin position="159"/>
        <end position="194"/>
    </location>
</feature>
<dbReference type="PROSITE" id="PS50011">
    <property type="entry name" value="PROTEIN_KINASE_DOM"/>
    <property type="match status" value="1"/>
</dbReference>
<organism evidence="12 13">
    <name type="scientific">Amphibalanus amphitrite</name>
    <name type="common">Striped barnacle</name>
    <name type="synonym">Balanus amphitrite</name>
    <dbReference type="NCBI Taxonomy" id="1232801"/>
    <lineage>
        <taxon>Eukaryota</taxon>
        <taxon>Metazoa</taxon>
        <taxon>Ecdysozoa</taxon>
        <taxon>Arthropoda</taxon>
        <taxon>Crustacea</taxon>
        <taxon>Multicrustacea</taxon>
        <taxon>Cirripedia</taxon>
        <taxon>Thoracica</taxon>
        <taxon>Thoracicalcarea</taxon>
        <taxon>Balanomorpha</taxon>
        <taxon>Balanoidea</taxon>
        <taxon>Balanidae</taxon>
        <taxon>Amphibalaninae</taxon>
        <taxon>Amphibalanus</taxon>
    </lineage>
</organism>
<dbReference type="GO" id="GO:0030688">
    <property type="term" value="C:preribosome, small subunit precursor"/>
    <property type="evidence" value="ECO:0007669"/>
    <property type="project" value="TreeGrafter"/>
</dbReference>
<feature type="domain" description="Protein kinase" evidence="11">
    <location>
        <begin position="585"/>
        <end position="704"/>
    </location>
</feature>
<gene>
    <name evidence="12" type="primary">Brsk1</name>
    <name evidence="12" type="ORF">FJT64_000633</name>
</gene>
<reference evidence="12 13" key="1">
    <citation type="submission" date="2019-07" db="EMBL/GenBank/DDBJ databases">
        <title>Draft genome assembly of a fouling barnacle, Amphibalanus amphitrite (Darwin, 1854): The first reference genome for Thecostraca.</title>
        <authorList>
            <person name="Kim W."/>
        </authorList>
    </citation>
    <scope>NUCLEOTIDE SEQUENCE [LARGE SCALE GENOMIC DNA]</scope>
    <source>
        <strain evidence="12">SNU_AA5</strain>
        <tissue evidence="12">Soma without cirri and trophi</tissue>
    </source>
</reference>
<dbReference type="EMBL" id="VIIS01001620">
    <property type="protein sequence ID" value="KAF0295386.1"/>
    <property type="molecule type" value="Genomic_DNA"/>
</dbReference>
<dbReference type="SUPFAM" id="SSF48371">
    <property type="entry name" value="ARM repeat"/>
    <property type="match status" value="1"/>
</dbReference>
<dbReference type="AlphaFoldDB" id="A0A6A4VLH1"/>
<dbReference type="InterPro" id="IPR000719">
    <property type="entry name" value="Prot_kinase_dom"/>
</dbReference>
<dbReference type="GO" id="GO:0004674">
    <property type="term" value="F:protein serine/threonine kinase activity"/>
    <property type="evidence" value="ECO:0007669"/>
    <property type="project" value="UniProtKB-KW"/>
</dbReference>
<evidence type="ECO:0000259" key="11">
    <source>
        <dbReference type="PROSITE" id="PS50011"/>
    </source>
</evidence>
<dbReference type="InterPro" id="IPR011989">
    <property type="entry name" value="ARM-like"/>
</dbReference>
<keyword evidence="7" id="KW-0067">ATP-binding</keyword>
<evidence type="ECO:0000256" key="1">
    <source>
        <dbReference type="ARBA" id="ARBA00012513"/>
    </source>
</evidence>
<sequence length="704" mass="78898">MTMTPRGAARGRRRKPAAWDTTKSEYFLKWDAIKGEQIQKESLEFFIHVKDKLGKPFDDPEDKALFIRNVFTQTKGEEVPLSKNSLASQIIEQLIPDVGDEVLLDFSAAMDQQFTDLCEDPFASHVLQALLLSMTCRIQAGQSPVQSALQNWVLGCSERLLARLGSLCRHQYGSHVVRTCLECLSGCRAPQLTRSRRSQQQRWKDQEAAAVTLDKARSPPEFKEKFIEMVKALKNAADLPEGLSSPDQNFSAVIQVVLHILHTLPMTVLSRKFVKRLIKLRFGSSAPYDAGALPSVFENESQLRVLEAALASCEEAEFGKLQRKYFLGRLSTLLGDNVTAIAVQRMVEACPSGDLLEPVLDELEAGESPASWWTSSRLPTALAQACVRLHSHQSRLMKLAARVCDCESADRSSLLAPCLLYRCTWTEFARIQHQLTSVEISMDGSLLVQALLKFSKPTKLISSLLSLRADQLSAIIQSPAGSHVIDVLMTSSHMGDKGKSRLLESLKDQLVPLACSKHGSRALDALWASGSPAHRSFIAETLAPHQEQLRQDFFGRFAVRNFALPLFSKKRADWTAYVKREANKRKMFADLLPSSTGLVKLGVHCMTGRKVAVKIVNKEKLSESVLQKVEREIAIMKLIDHPHVLGLYDVYDNKKYLYLVLEHVSGGELFDYLVKKGRLTPKEARRFFRQIISALDFCHSHSIW</sequence>
<dbReference type="GO" id="GO:0030686">
    <property type="term" value="C:90S preribosome"/>
    <property type="evidence" value="ECO:0007669"/>
    <property type="project" value="TreeGrafter"/>
</dbReference>
<evidence type="ECO:0000256" key="2">
    <source>
        <dbReference type="ARBA" id="ARBA00022527"/>
    </source>
</evidence>
<dbReference type="InterPro" id="IPR001313">
    <property type="entry name" value="Pumilio_RNA-bd_rpt"/>
</dbReference>
<dbReference type="InterPro" id="IPR011009">
    <property type="entry name" value="Kinase-like_dom_sf"/>
</dbReference>
<evidence type="ECO:0000256" key="3">
    <source>
        <dbReference type="ARBA" id="ARBA00022679"/>
    </source>
</evidence>
<dbReference type="GO" id="GO:0005524">
    <property type="term" value="F:ATP binding"/>
    <property type="evidence" value="ECO:0007669"/>
    <property type="project" value="UniProtKB-KW"/>
</dbReference>
<evidence type="ECO:0000256" key="10">
    <source>
        <dbReference type="PROSITE-ProRule" id="PRU00317"/>
    </source>
</evidence>
<evidence type="ECO:0000256" key="8">
    <source>
        <dbReference type="ARBA" id="ARBA00047899"/>
    </source>
</evidence>
<evidence type="ECO:0000256" key="4">
    <source>
        <dbReference type="ARBA" id="ARBA00022737"/>
    </source>
</evidence>
<keyword evidence="3" id="KW-0808">Transferase</keyword>
<name>A0A6A4VLH1_AMPAM</name>
<dbReference type="InterPro" id="IPR040000">
    <property type="entry name" value="NOP9"/>
</dbReference>
<keyword evidence="2" id="KW-0723">Serine/threonine-protein kinase</keyword>
<dbReference type="GO" id="GO:0000480">
    <property type="term" value="P:endonucleolytic cleavage in 5'-ETS of tricistronic rRNA transcript (SSU-rRNA, 5.8S rRNA, LSU-rRNA)"/>
    <property type="evidence" value="ECO:0007669"/>
    <property type="project" value="TreeGrafter"/>
</dbReference>
<evidence type="ECO:0000256" key="7">
    <source>
        <dbReference type="ARBA" id="ARBA00022840"/>
    </source>
</evidence>
<dbReference type="Gene3D" id="1.25.10.10">
    <property type="entry name" value="Leucine-rich Repeat Variant"/>
    <property type="match status" value="2"/>
</dbReference>
<keyword evidence="13" id="KW-1185">Reference proteome</keyword>
<dbReference type="GO" id="GO:0000472">
    <property type="term" value="P:endonucleolytic cleavage to generate mature 5'-end of SSU-rRNA from (SSU-rRNA, 5.8S rRNA, LSU-rRNA)"/>
    <property type="evidence" value="ECO:0007669"/>
    <property type="project" value="TreeGrafter"/>
</dbReference>
<dbReference type="PANTHER" id="PTHR13102">
    <property type="entry name" value="NUCLEOLAR PROTEIN 9"/>
    <property type="match status" value="1"/>
</dbReference>
<dbReference type="Proteomes" id="UP000440578">
    <property type="component" value="Unassembled WGS sequence"/>
</dbReference>